<dbReference type="InterPro" id="IPR001780">
    <property type="entry name" value="Ribosomal_eL33"/>
</dbReference>
<dbReference type="SUPFAM" id="SSF50447">
    <property type="entry name" value="Translation proteins"/>
    <property type="match status" value="1"/>
</dbReference>
<dbReference type="FunFam" id="2.40.10.190:FF:000001">
    <property type="entry name" value="60S ribosomal protein L35a"/>
    <property type="match status" value="1"/>
</dbReference>
<keyword evidence="3 5" id="KW-0689">Ribosomal protein</keyword>
<organism evidence="5 6">
    <name type="scientific">Fistulifera solaris</name>
    <name type="common">Oleaginous diatom</name>
    <dbReference type="NCBI Taxonomy" id="1519565"/>
    <lineage>
        <taxon>Eukaryota</taxon>
        <taxon>Sar</taxon>
        <taxon>Stramenopiles</taxon>
        <taxon>Ochrophyta</taxon>
        <taxon>Bacillariophyta</taxon>
        <taxon>Bacillariophyceae</taxon>
        <taxon>Bacillariophycidae</taxon>
        <taxon>Naviculales</taxon>
        <taxon>Naviculaceae</taxon>
        <taxon>Fistulifera</taxon>
    </lineage>
</organism>
<dbReference type="Gene3D" id="2.40.10.190">
    <property type="entry name" value="translation elongation factor selb, chain A, domain 4"/>
    <property type="match status" value="1"/>
</dbReference>
<dbReference type="GO" id="GO:1990904">
    <property type="term" value="C:ribonucleoprotein complex"/>
    <property type="evidence" value="ECO:0007669"/>
    <property type="project" value="UniProtKB-KW"/>
</dbReference>
<evidence type="ECO:0000256" key="2">
    <source>
        <dbReference type="ARBA" id="ARBA00009269"/>
    </source>
</evidence>
<keyword evidence="4" id="KW-0687">Ribonucleoprotein</keyword>
<gene>
    <name evidence="5" type="ORF">FisN_15Lh178</name>
</gene>
<comment type="similarity">
    <text evidence="2">Belongs to the eukaryotic ribosomal protein eL33 family.</text>
</comment>
<evidence type="ECO:0000256" key="3">
    <source>
        <dbReference type="ARBA" id="ARBA00022980"/>
    </source>
</evidence>
<comment type="caution">
    <text evidence="5">The sequence shown here is derived from an EMBL/GenBank/DDBJ whole genome shotgun (WGS) entry which is preliminary data.</text>
</comment>
<name>A0A1Z5KB20_FISSO</name>
<proteinExistence type="inferred from homology"/>
<dbReference type="InParanoid" id="A0A1Z5KB20"/>
<dbReference type="Proteomes" id="UP000198406">
    <property type="component" value="Unassembled WGS sequence"/>
</dbReference>
<comment type="subcellular location">
    <subcellularLocation>
        <location evidence="1">Plastid</location>
        <location evidence="1">Chloroplast</location>
    </subcellularLocation>
</comment>
<sequence length="159" mass="17829">MVRSPYIAYAYPNGIQCTIDSASSFETVVANILITILFVLLNPSKYKERNSIMTVTTKRSPRLHVDGAILGYKRALRTQNVNVSLVKIKGCDNKADADFYLGKRVAFITKAADGQFRVNWGKVSRHHGSNGVVRCRFRRNLPPQAIGGRVRVMLYPSRV</sequence>
<reference evidence="5 6" key="1">
    <citation type="journal article" date="2015" name="Plant Cell">
        <title>Oil accumulation by the oleaginous diatom Fistulifera solaris as revealed by the genome and transcriptome.</title>
        <authorList>
            <person name="Tanaka T."/>
            <person name="Maeda Y."/>
            <person name="Veluchamy A."/>
            <person name="Tanaka M."/>
            <person name="Abida H."/>
            <person name="Marechal E."/>
            <person name="Bowler C."/>
            <person name="Muto M."/>
            <person name="Sunaga Y."/>
            <person name="Tanaka M."/>
            <person name="Yoshino T."/>
            <person name="Taniguchi T."/>
            <person name="Fukuda Y."/>
            <person name="Nemoto M."/>
            <person name="Matsumoto M."/>
            <person name="Wong P.S."/>
            <person name="Aburatani S."/>
            <person name="Fujibuchi W."/>
        </authorList>
    </citation>
    <scope>NUCLEOTIDE SEQUENCE [LARGE SCALE GENOMIC DNA]</scope>
    <source>
        <strain evidence="5 6">JPCC DA0580</strain>
    </source>
</reference>
<dbReference type="GO" id="GO:0006412">
    <property type="term" value="P:translation"/>
    <property type="evidence" value="ECO:0007669"/>
    <property type="project" value="InterPro"/>
</dbReference>
<protein>
    <submittedName>
        <fullName evidence="5">Large subunit ribosomal protein L35Ae</fullName>
    </submittedName>
</protein>
<accession>A0A1Z5KB20</accession>
<dbReference type="InterPro" id="IPR038661">
    <property type="entry name" value="Ribosomal_eL33_sf"/>
</dbReference>
<dbReference type="InterPro" id="IPR009000">
    <property type="entry name" value="Transl_B-barrel_sf"/>
</dbReference>
<dbReference type="AlphaFoldDB" id="A0A1Z5KB20"/>
<evidence type="ECO:0000313" key="6">
    <source>
        <dbReference type="Proteomes" id="UP000198406"/>
    </source>
</evidence>
<dbReference type="GO" id="GO:0003735">
    <property type="term" value="F:structural constituent of ribosome"/>
    <property type="evidence" value="ECO:0007669"/>
    <property type="project" value="InterPro"/>
</dbReference>
<dbReference type="PANTHER" id="PTHR10902">
    <property type="entry name" value="60S RIBOSOMAL PROTEIN L35A"/>
    <property type="match status" value="1"/>
</dbReference>
<dbReference type="EMBL" id="BDSP01000201">
    <property type="protein sequence ID" value="GAX23447.1"/>
    <property type="molecule type" value="Genomic_DNA"/>
</dbReference>
<evidence type="ECO:0000256" key="4">
    <source>
        <dbReference type="ARBA" id="ARBA00023274"/>
    </source>
</evidence>
<dbReference type="OrthoDB" id="504467at2759"/>
<dbReference type="Pfam" id="PF01247">
    <property type="entry name" value="Ribosomal_L35Ae"/>
    <property type="match status" value="1"/>
</dbReference>
<dbReference type="HAMAP" id="MF_00573">
    <property type="entry name" value="Ribosomal_eL33"/>
    <property type="match status" value="1"/>
</dbReference>
<keyword evidence="6" id="KW-1185">Reference proteome</keyword>
<dbReference type="GO" id="GO:0009507">
    <property type="term" value="C:chloroplast"/>
    <property type="evidence" value="ECO:0007669"/>
    <property type="project" value="UniProtKB-SubCell"/>
</dbReference>
<dbReference type="GO" id="GO:0005840">
    <property type="term" value="C:ribosome"/>
    <property type="evidence" value="ECO:0007669"/>
    <property type="project" value="UniProtKB-KW"/>
</dbReference>
<dbReference type="FunCoup" id="A0A1Z5KB20">
    <property type="interactions" value="562"/>
</dbReference>
<evidence type="ECO:0000256" key="1">
    <source>
        <dbReference type="ARBA" id="ARBA00004229"/>
    </source>
</evidence>
<evidence type="ECO:0000313" key="5">
    <source>
        <dbReference type="EMBL" id="GAX23447.1"/>
    </source>
</evidence>